<name>A0AAW1P5G9_9CHLO</name>
<dbReference type="AlphaFoldDB" id="A0AAW1P5G9"/>
<proteinExistence type="predicted"/>
<dbReference type="SUPFAM" id="SSF52058">
    <property type="entry name" value="L domain-like"/>
    <property type="match status" value="1"/>
</dbReference>
<evidence type="ECO:0000256" key="1">
    <source>
        <dbReference type="ARBA" id="ARBA00004430"/>
    </source>
</evidence>
<evidence type="ECO:0000313" key="3">
    <source>
        <dbReference type="Proteomes" id="UP001465755"/>
    </source>
</evidence>
<dbReference type="Proteomes" id="UP001465755">
    <property type="component" value="Unassembled WGS sequence"/>
</dbReference>
<comment type="subcellular location">
    <subcellularLocation>
        <location evidence="1">Cytoplasm</location>
        <location evidence="1">Cytoskeleton</location>
        <location evidence="1">Cilium axoneme</location>
    </subcellularLocation>
</comment>
<organism evidence="2 3">
    <name type="scientific">Symbiochloris irregularis</name>
    <dbReference type="NCBI Taxonomy" id="706552"/>
    <lineage>
        <taxon>Eukaryota</taxon>
        <taxon>Viridiplantae</taxon>
        <taxon>Chlorophyta</taxon>
        <taxon>core chlorophytes</taxon>
        <taxon>Trebouxiophyceae</taxon>
        <taxon>Trebouxiales</taxon>
        <taxon>Trebouxiaceae</taxon>
        <taxon>Symbiochloris</taxon>
    </lineage>
</organism>
<reference evidence="2 3" key="1">
    <citation type="journal article" date="2024" name="Nat. Commun.">
        <title>Phylogenomics reveals the evolutionary origins of lichenization in chlorophyte algae.</title>
        <authorList>
            <person name="Puginier C."/>
            <person name="Libourel C."/>
            <person name="Otte J."/>
            <person name="Skaloud P."/>
            <person name="Haon M."/>
            <person name="Grisel S."/>
            <person name="Petersen M."/>
            <person name="Berrin J.G."/>
            <person name="Delaux P.M."/>
            <person name="Dal Grande F."/>
            <person name="Keller J."/>
        </authorList>
    </citation>
    <scope>NUCLEOTIDE SEQUENCE [LARGE SCALE GENOMIC DNA]</scope>
    <source>
        <strain evidence="2 3">SAG 2036</strain>
    </source>
</reference>
<evidence type="ECO:0000313" key="2">
    <source>
        <dbReference type="EMBL" id="KAK9805011.1"/>
    </source>
</evidence>
<sequence>MNLELSFTCHGRTRALLPGSSALQEELFPHLTKLTLDCMMRNSDLASFWQLEHLTELNLRPNNFLLKQDDLDMLASLPALLSLRVSCRGFCRTGQLQFSSLSSLQLSPITSLSFPCTKNLLLDDEDHEFSDESMFWCLRAHAALQASDTPQRLSIEF</sequence>
<dbReference type="EMBL" id="JALJOQ010000046">
    <property type="protein sequence ID" value="KAK9805011.1"/>
    <property type="molecule type" value="Genomic_DNA"/>
</dbReference>
<gene>
    <name evidence="2" type="ORF">WJX73_000998</name>
</gene>
<protein>
    <submittedName>
        <fullName evidence="2">Uncharacterized protein</fullName>
    </submittedName>
</protein>
<dbReference type="InterPro" id="IPR032675">
    <property type="entry name" value="LRR_dom_sf"/>
</dbReference>
<accession>A0AAW1P5G9</accession>
<keyword evidence="3" id="KW-1185">Reference proteome</keyword>
<dbReference type="GO" id="GO:0005930">
    <property type="term" value="C:axoneme"/>
    <property type="evidence" value="ECO:0007669"/>
    <property type="project" value="UniProtKB-SubCell"/>
</dbReference>
<dbReference type="Gene3D" id="3.80.10.10">
    <property type="entry name" value="Ribonuclease Inhibitor"/>
    <property type="match status" value="1"/>
</dbReference>
<comment type="caution">
    <text evidence="2">The sequence shown here is derived from an EMBL/GenBank/DDBJ whole genome shotgun (WGS) entry which is preliminary data.</text>
</comment>